<gene>
    <name evidence="1" type="ordered locus">NT01EI_3416</name>
</gene>
<dbReference type="EMBL" id="CP001600">
    <property type="protein sequence ID" value="ACR70553.1"/>
    <property type="molecule type" value="Genomic_DNA"/>
</dbReference>
<dbReference type="Proteomes" id="UP000001485">
    <property type="component" value="Chromosome"/>
</dbReference>
<sequence length="145" mass="15591">MLFYCPQSDPLTDMINRVRMTTRGKVTGKSERLAVLNNAEQEALYGLPDFDDAQRLDQPVSQVAFTFGLLSLALASSLAGKLQERFGVCRVTQGAGIALGRFFLLTDHVNSLVILYLCVVAKIWGTGGAGGLSDNVSHIRGISSA</sequence>
<proteinExistence type="predicted"/>
<name>C5BBU6_EDWI9</name>
<reference evidence="1 2" key="2">
    <citation type="journal article" date="2012" name="J. Bacteriol.">
        <title>Genome Sequence of Edwardsiella ictaluri 93-146, a Strain Associated with a Natural Channel Catfish Outbreak of Enteric Septicemia of Catfish.</title>
        <authorList>
            <person name="Williams M.L."/>
            <person name="Gillaspy A.F."/>
            <person name="Dyer D.W."/>
            <person name="Thune R.L."/>
            <person name="Waldbieser G.C."/>
            <person name="Schuster S.C."/>
            <person name="Gipson J."/>
            <person name="Zaitshik J."/>
            <person name="Landry C."/>
            <person name="Banes M.M."/>
            <person name="Lawrence M.L."/>
        </authorList>
    </citation>
    <scope>NUCLEOTIDE SEQUENCE [LARGE SCALE GENOMIC DNA]</scope>
    <source>
        <strain evidence="1 2">93-146</strain>
    </source>
</reference>
<dbReference type="KEGG" id="eic:NT01EI_3416"/>
<dbReference type="AlphaFoldDB" id="C5BBU6"/>
<dbReference type="PATRIC" id="fig|634503.3.peg.3037"/>
<accession>C5BBU6</accession>
<organism evidence="1 2">
    <name type="scientific">Edwardsiella ictaluri (strain 93-146)</name>
    <dbReference type="NCBI Taxonomy" id="634503"/>
    <lineage>
        <taxon>Bacteria</taxon>
        <taxon>Pseudomonadati</taxon>
        <taxon>Pseudomonadota</taxon>
        <taxon>Gammaproteobacteria</taxon>
        <taxon>Enterobacterales</taxon>
        <taxon>Hafniaceae</taxon>
        <taxon>Edwardsiella</taxon>
    </lineage>
</organism>
<reference evidence="2" key="1">
    <citation type="submission" date="2009-03" db="EMBL/GenBank/DDBJ databases">
        <title>Complete genome sequence of Edwardsiella ictaluri 93-146.</title>
        <authorList>
            <person name="Williams M.L."/>
            <person name="Gillaspy A.F."/>
            <person name="Dyer D.W."/>
            <person name="Thune R.L."/>
            <person name="Waldbieser G.C."/>
            <person name="Schuster S.C."/>
            <person name="Gipson J."/>
            <person name="Zaitshik J."/>
            <person name="Landry C."/>
            <person name="Lawrence M.L."/>
        </authorList>
    </citation>
    <scope>NUCLEOTIDE SEQUENCE [LARGE SCALE GENOMIC DNA]</scope>
    <source>
        <strain evidence="2">93-146</strain>
    </source>
</reference>
<evidence type="ECO:0000313" key="1">
    <source>
        <dbReference type="EMBL" id="ACR70553.1"/>
    </source>
</evidence>
<dbReference type="HOGENOM" id="CLU_1783814_0_0_6"/>
<evidence type="ECO:0000313" key="2">
    <source>
        <dbReference type="Proteomes" id="UP000001485"/>
    </source>
</evidence>
<protein>
    <submittedName>
        <fullName evidence="1">Uncharacterized protein</fullName>
    </submittedName>
</protein>